<dbReference type="OrthoDB" id="9977809at2"/>
<feature type="domain" description="HTH cro/C1-type" evidence="1">
    <location>
        <begin position="93"/>
        <end position="148"/>
    </location>
</feature>
<feature type="domain" description="HTH cro/C1-type" evidence="1">
    <location>
        <begin position="14"/>
        <end position="69"/>
    </location>
</feature>
<evidence type="ECO:0000313" key="3">
    <source>
        <dbReference type="Proteomes" id="UP000315128"/>
    </source>
</evidence>
<dbReference type="Proteomes" id="UP000315128">
    <property type="component" value="Chromosome"/>
</dbReference>
<keyword evidence="3" id="KW-1185">Reference proteome</keyword>
<dbReference type="AlphaFoldDB" id="A0A514Z7Z8"/>
<organism evidence="2 3">
    <name type="scientific">Lactococcus protaetiae</name>
    <dbReference type="NCBI Taxonomy" id="2592653"/>
    <lineage>
        <taxon>Bacteria</taxon>
        <taxon>Bacillati</taxon>
        <taxon>Bacillota</taxon>
        <taxon>Bacilli</taxon>
        <taxon>Lactobacillales</taxon>
        <taxon>Streptococcaceae</taxon>
        <taxon>Lactococcus</taxon>
    </lineage>
</organism>
<evidence type="ECO:0000259" key="1">
    <source>
        <dbReference type="SMART" id="SM00530"/>
    </source>
</evidence>
<accession>A0A514Z7Z8</accession>
<name>A0A514Z7Z8_9LACT</name>
<gene>
    <name evidence="2" type="ORF">FLP15_05565</name>
</gene>
<evidence type="ECO:0000313" key="2">
    <source>
        <dbReference type="EMBL" id="QDK70716.1"/>
    </source>
</evidence>
<dbReference type="KEGG" id="lack:FLP15_05565"/>
<proteinExistence type="predicted"/>
<dbReference type="InterPro" id="IPR001387">
    <property type="entry name" value="Cro/C1-type_HTH"/>
</dbReference>
<dbReference type="SMART" id="SM00530">
    <property type="entry name" value="HTH_XRE"/>
    <property type="match status" value="2"/>
</dbReference>
<dbReference type="RefSeq" id="WP_142766303.1">
    <property type="nucleotide sequence ID" value="NZ_CP041356.1"/>
</dbReference>
<dbReference type="EMBL" id="CP041356">
    <property type="protein sequence ID" value="QDK70716.1"/>
    <property type="molecule type" value="Genomic_DNA"/>
</dbReference>
<reference evidence="2 3" key="1">
    <citation type="submission" date="2019-07" db="EMBL/GenBank/DDBJ databases">
        <title>Genome sequencing of KACC 19320.</title>
        <authorList>
            <person name="Heo J."/>
            <person name="Kim S.-J."/>
            <person name="Kim J.-S."/>
            <person name="Hong S.-B."/>
            <person name="Kwon S.-W."/>
        </authorList>
    </citation>
    <scope>NUCLEOTIDE SEQUENCE [LARGE SCALE GENOMIC DNA]</scope>
    <source>
        <strain evidence="2 3">KACC 19320</strain>
    </source>
</reference>
<protein>
    <recommendedName>
        <fullName evidence="1">HTH cro/C1-type domain-containing protein</fullName>
    </recommendedName>
</protein>
<sequence>MIKKNLLYKEELKLINKKIRKLRIPLAKLSKSLEIPIVRLSDILSSKVETDRGTIQNLHIFLGMREKVEETQETPLLSEVRLNKEQTKIFFLFVRKIMKERRLTIIKLAQGLDMEVSTVSDILYFRRGAPGSFIKALAQFLRFEGELTTEVALFQLLECHGYEYSKEESTVIAKRYLEPKLMKFVQS</sequence>